<keyword evidence="3" id="KW-1185">Reference proteome</keyword>
<reference evidence="3" key="1">
    <citation type="submission" date="2015-01" db="EMBL/GenBank/DDBJ databases">
        <title>Flavisolibacter sp./LCS9/ whole genome sequencing.</title>
        <authorList>
            <person name="Kim M.K."/>
            <person name="Srinivasan S."/>
            <person name="Lee J.-J."/>
        </authorList>
    </citation>
    <scope>NUCLEOTIDE SEQUENCE [LARGE SCALE GENOMIC DNA]</scope>
    <source>
        <strain evidence="3">LCS9</strain>
    </source>
</reference>
<gene>
    <name evidence="2" type="ORF">SY85_09715</name>
</gene>
<dbReference type="AlphaFoldDB" id="A0A172TUD9"/>
<accession>A0A172TUD9</accession>
<dbReference type="KEGG" id="fla:SY85_09715"/>
<name>A0A172TUD9_9BACT</name>
<organism evidence="2 3">
    <name type="scientific">Flavisolibacter tropicus</name>
    <dbReference type="NCBI Taxonomy" id="1492898"/>
    <lineage>
        <taxon>Bacteria</taxon>
        <taxon>Pseudomonadati</taxon>
        <taxon>Bacteroidota</taxon>
        <taxon>Chitinophagia</taxon>
        <taxon>Chitinophagales</taxon>
        <taxon>Chitinophagaceae</taxon>
        <taxon>Flavisolibacter</taxon>
    </lineage>
</organism>
<dbReference type="EMBL" id="CP011390">
    <property type="protein sequence ID" value="ANE50731.1"/>
    <property type="molecule type" value="Genomic_DNA"/>
</dbReference>
<evidence type="ECO:0000313" key="3">
    <source>
        <dbReference type="Proteomes" id="UP000077177"/>
    </source>
</evidence>
<protein>
    <submittedName>
        <fullName evidence="2">Uncharacterized protein</fullName>
    </submittedName>
</protein>
<dbReference type="Proteomes" id="UP000077177">
    <property type="component" value="Chromosome"/>
</dbReference>
<proteinExistence type="predicted"/>
<evidence type="ECO:0000313" key="2">
    <source>
        <dbReference type="EMBL" id="ANE50731.1"/>
    </source>
</evidence>
<sequence>MSWAALVSLDSSLLGALLALFIIFFLHDLRMYIEVALEDGRRSSECGRQVEGFFCAVGTDLPTEEVQKRYRLGTGEVQETREILQKENFEGGVS</sequence>
<keyword evidence="1" id="KW-0812">Transmembrane</keyword>
<evidence type="ECO:0000256" key="1">
    <source>
        <dbReference type="SAM" id="Phobius"/>
    </source>
</evidence>
<reference evidence="2 3" key="2">
    <citation type="journal article" date="2016" name="Int. J. Syst. Evol. Microbiol.">
        <title>Flavisolibacter tropicus sp. nov., isolated from tropical soil.</title>
        <authorList>
            <person name="Lee J.J."/>
            <person name="Kang M.S."/>
            <person name="Kim G.S."/>
            <person name="Lee C.S."/>
            <person name="Lim S."/>
            <person name="Lee J."/>
            <person name="Roh S.H."/>
            <person name="Kang H."/>
            <person name="Ha J.M."/>
            <person name="Bae S."/>
            <person name="Jung H.Y."/>
            <person name="Kim M.K."/>
        </authorList>
    </citation>
    <scope>NUCLEOTIDE SEQUENCE [LARGE SCALE GENOMIC DNA]</scope>
    <source>
        <strain evidence="2 3">LCS9</strain>
    </source>
</reference>
<feature type="transmembrane region" description="Helical" evidence="1">
    <location>
        <begin position="12"/>
        <end position="33"/>
    </location>
</feature>
<dbReference type="STRING" id="1492898.SY85_09715"/>
<keyword evidence="1" id="KW-0472">Membrane</keyword>
<keyword evidence="1" id="KW-1133">Transmembrane helix</keyword>